<evidence type="ECO:0000256" key="3">
    <source>
        <dbReference type="ARBA" id="ARBA00022475"/>
    </source>
</evidence>
<comment type="subcellular location">
    <subcellularLocation>
        <location evidence="1">Cell membrane</location>
        <topology evidence="1">Multi-pass membrane protein</topology>
    </subcellularLocation>
</comment>
<reference evidence="9 10" key="1">
    <citation type="submission" date="2019-08" db="EMBL/GenBank/DDBJ databases">
        <title>Deep-cultivation of Planctomycetes and their phenomic and genomic characterization uncovers novel biology.</title>
        <authorList>
            <person name="Wiegand S."/>
            <person name="Jogler M."/>
            <person name="Boedeker C."/>
            <person name="Pinto D."/>
            <person name="Vollmers J."/>
            <person name="Rivas-Marin E."/>
            <person name="Kohn T."/>
            <person name="Peeters S.H."/>
            <person name="Heuer A."/>
            <person name="Rast P."/>
            <person name="Oberbeckmann S."/>
            <person name="Bunk B."/>
            <person name="Jeske O."/>
            <person name="Meyerdierks A."/>
            <person name="Storesund J.E."/>
            <person name="Kallscheuer N."/>
            <person name="Luecker S."/>
            <person name="Lage O.M."/>
            <person name="Pohl T."/>
            <person name="Merkel B.J."/>
            <person name="Hornburger P."/>
            <person name="Mueller R.-W."/>
            <person name="Bruemmer F."/>
            <person name="Labrenz M."/>
            <person name="Spormann A.M."/>
            <person name="Op den Camp H."/>
            <person name="Overmann J."/>
            <person name="Amann R."/>
            <person name="Jetten M.S.M."/>
            <person name="Mascher T."/>
            <person name="Medema M.H."/>
            <person name="Devos D.P."/>
            <person name="Kaster A.-K."/>
            <person name="Ovreas L."/>
            <person name="Rohde M."/>
            <person name="Galperin M.Y."/>
            <person name="Jogler C."/>
        </authorList>
    </citation>
    <scope>NUCLEOTIDE SEQUENCE [LARGE SCALE GENOMIC DNA]</scope>
    <source>
        <strain evidence="9 10">FC18</strain>
    </source>
</reference>
<dbReference type="Proteomes" id="UP000322214">
    <property type="component" value="Chromosome"/>
</dbReference>
<dbReference type="EMBL" id="CP042912">
    <property type="protein sequence ID" value="QEG23065.1"/>
    <property type="molecule type" value="Genomic_DNA"/>
</dbReference>
<evidence type="ECO:0000256" key="2">
    <source>
        <dbReference type="ARBA" id="ARBA00005745"/>
    </source>
</evidence>
<dbReference type="InterPro" id="IPR042094">
    <property type="entry name" value="T2SS_GspF_sf"/>
</dbReference>
<proteinExistence type="inferred from homology"/>
<evidence type="ECO:0000256" key="1">
    <source>
        <dbReference type="ARBA" id="ARBA00004651"/>
    </source>
</evidence>
<dbReference type="PANTHER" id="PTHR30012">
    <property type="entry name" value="GENERAL SECRETION PATHWAY PROTEIN"/>
    <property type="match status" value="1"/>
</dbReference>
<evidence type="ECO:0000256" key="4">
    <source>
        <dbReference type="ARBA" id="ARBA00022692"/>
    </source>
</evidence>
<dbReference type="OrthoDB" id="211600at2"/>
<dbReference type="AlphaFoldDB" id="A0A5B9PD15"/>
<evidence type="ECO:0000256" key="6">
    <source>
        <dbReference type="ARBA" id="ARBA00023136"/>
    </source>
</evidence>
<evidence type="ECO:0000313" key="9">
    <source>
        <dbReference type="EMBL" id="QEG23065.1"/>
    </source>
</evidence>
<keyword evidence="5 7" id="KW-1133">Transmembrane helix</keyword>
<gene>
    <name evidence="9" type="primary">epsF_3</name>
    <name evidence="9" type="ORF">MFFC18_29570</name>
</gene>
<accession>A0A5B9PD15</accession>
<feature type="domain" description="Type II secretion system protein GspF" evidence="8">
    <location>
        <begin position="14"/>
        <end position="132"/>
    </location>
</feature>
<keyword evidence="6 7" id="KW-0472">Membrane</keyword>
<keyword evidence="10" id="KW-1185">Reference proteome</keyword>
<evidence type="ECO:0000256" key="5">
    <source>
        <dbReference type="ARBA" id="ARBA00022989"/>
    </source>
</evidence>
<evidence type="ECO:0000256" key="7">
    <source>
        <dbReference type="SAM" id="Phobius"/>
    </source>
</evidence>
<evidence type="ECO:0000313" key="10">
    <source>
        <dbReference type="Proteomes" id="UP000322214"/>
    </source>
</evidence>
<feature type="transmembrane region" description="Helical" evidence="7">
    <location>
        <begin position="157"/>
        <end position="183"/>
    </location>
</feature>
<dbReference type="PANTHER" id="PTHR30012:SF0">
    <property type="entry name" value="TYPE II SECRETION SYSTEM PROTEIN F-RELATED"/>
    <property type="match status" value="1"/>
</dbReference>
<sequence>MARISYRQLAKLFQRLGTSYSAGIDLLSIYDKETRIAGSTYRSKSSQIRDQLADGDSLTDAMTATEGYFPDLALAVVRAGEKSGRLEDSFLRLSTHYDNLVKFRTRFLNSIAWPAFELVASIGIIGLLILVMHWVMVDIGGIDPIDWFGMGSTTGNFLLYCVVVASFATIAFLLVFGSMKGWYGTLPMRIARRVPLLGKTLEHLSLSRFAWAMSASENAGMDVLEIGKLSLEATENYYYQMVIPEVLYDLRKGKSFAKTFRATDAFPEDFVTMIENGETAGKLAETMHQTSLDLQEKAEANLQIISKIGFVLMMGFVGIVLATAIILLYKKLVIDQYQNILDDFGLLVGSMIGWM</sequence>
<comment type="similarity">
    <text evidence="2">Belongs to the GSP F family.</text>
</comment>
<keyword evidence="3" id="KW-1003">Cell membrane</keyword>
<dbReference type="RefSeq" id="WP_075086011.1">
    <property type="nucleotide sequence ID" value="NZ_CP042912.1"/>
</dbReference>
<dbReference type="STRING" id="980251.GCA_001642875_04002"/>
<dbReference type="KEGG" id="mff:MFFC18_29570"/>
<dbReference type="InterPro" id="IPR018076">
    <property type="entry name" value="T2SS_GspF_dom"/>
</dbReference>
<dbReference type="Pfam" id="PF00482">
    <property type="entry name" value="T2SSF"/>
    <property type="match status" value="2"/>
</dbReference>
<keyword evidence="4 7" id="KW-0812">Transmembrane</keyword>
<feature type="transmembrane region" description="Helical" evidence="7">
    <location>
        <begin position="111"/>
        <end position="137"/>
    </location>
</feature>
<name>A0A5B9PD15_9BACT</name>
<organism evidence="9 10">
    <name type="scientific">Mariniblastus fucicola</name>
    <dbReference type="NCBI Taxonomy" id="980251"/>
    <lineage>
        <taxon>Bacteria</taxon>
        <taxon>Pseudomonadati</taxon>
        <taxon>Planctomycetota</taxon>
        <taxon>Planctomycetia</taxon>
        <taxon>Pirellulales</taxon>
        <taxon>Pirellulaceae</taxon>
        <taxon>Mariniblastus</taxon>
    </lineage>
</organism>
<dbReference type="Gene3D" id="1.20.81.30">
    <property type="entry name" value="Type II secretion system (T2SS), domain F"/>
    <property type="match status" value="2"/>
</dbReference>
<feature type="domain" description="Type II secretion system protein GspF" evidence="8">
    <location>
        <begin position="216"/>
        <end position="328"/>
    </location>
</feature>
<feature type="transmembrane region" description="Helical" evidence="7">
    <location>
        <begin position="308"/>
        <end position="329"/>
    </location>
</feature>
<dbReference type="InterPro" id="IPR003004">
    <property type="entry name" value="GspF/PilC"/>
</dbReference>
<protein>
    <submittedName>
        <fullName evidence="9">Type II secretion system protein F</fullName>
    </submittedName>
</protein>
<dbReference type="GO" id="GO:0005886">
    <property type="term" value="C:plasma membrane"/>
    <property type="evidence" value="ECO:0007669"/>
    <property type="project" value="UniProtKB-SubCell"/>
</dbReference>
<evidence type="ECO:0000259" key="8">
    <source>
        <dbReference type="Pfam" id="PF00482"/>
    </source>
</evidence>